<dbReference type="PANTHER" id="PTHR46530">
    <property type="entry name" value="PROTEIN MONO-ADP-RIBOSYLTRANSFERASE PARP4"/>
    <property type="match status" value="1"/>
</dbReference>
<dbReference type="Pfam" id="PF26156">
    <property type="entry name" value="PARP4_MVP-ID"/>
    <property type="match status" value="1"/>
</dbReference>
<dbReference type="AlphaFoldDB" id="A0A3P9J1P8"/>
<dbReference type="GO" id="GO:0003950">
    <property type="term" value="F:NAD+ poly-ADP-ribosyltransferase activity"/>
    <property type="evidence" value="ECO:0007669"/>
    <property type="project" value="InterPro"/>
</dbReference>
<evidence type="ECO:0000313" key="2">
    <source>
        <dbReference type="Ensembl" id="ENSORLP00015026086.1"/>
    </source>
</evidence>
<reference evidence="2" key="4">
    <citation type="submission" date="2025-09" db="UniProtKB">
        <authorList>
            <consortium name="Ensembl"/>
        </authorList>
    </citation>
    <scope>IDENTIFICATION</scope>
    <source>
        <strain evidence="2">HSOK</strain>
    </source>
</reference>
<evidence type="ECO:0000259" key="1">
    <source>
        <dbReference type="Pfam" id="PF26156"/>
    </source>
</evidence>
<dbReference type="PANTHER" id="PTHR46530:SF1">
    <property type="entry name" value="PROTEIN MONO-ADP-RIBOSYLTRANSFERASE PARP4"/>
    <property type="match status" value="1"/>
</dbReference>
<evidence type="ECO:0000313" key="3">
    <source>
        <dbReference type="Proteomes" id="UP000265200"/>
    </source>
</evidence>
<accession>A0A3P9J1P8</accession>
<sequence>MVFVLQEGFWELTSELGHLLNLNVDVFVNVFLKSKGIKSLGPKAHGDILRMLATLLVLQLMRVEKVEEGALLRKMKVNRKSCSFRLDRWEVVKKAVDWVCWADRQYPCIYSRLEFGRSWESSTRQLLGFDSLPLYSPLIGLNLRETPTPVLVQ</sequence>
<reference key="1">
    <citation type="journal article" date="2007" name="Nature">
        <title>The medaka draft genome and insights into vertebrate genome evolution.</title>
        <authorList>
            <person name="Kasahara M."/>
            <person name="Naruse K."/>
            <person name="Sasaki S."/>
            <person name="Nakatani Y."/>
            <person name="Qu W."/>
            <person name="Ahsan B."/>
            <person name="Yamada T."/>
            <person name="Nagayasu Y."/>
            <person name="Doi K."/>
            <person name="Kasai Y."/>
            <person name="Jindo T."/>
            <person name="Kobayashi D."/>
            <person name="Shimada A."/>
            <person name="Toyoda A."/>
            <person name="Kuroki Y."/>
            <person name="Fujiyama A."/>
            <person name="Sasaki T."/>
            <person name="Shimizu A."/>
            <person name="Asakawa S."/>
            <person name="Shimizu N."/>
            <person name="Hashimoto S."/>
            <person name="Yang J."/>
            <person name="Lee Y."/>
            <person name="Matsushima K."/>
            <person name="Sugano S."/>
            <person name="Sakaizumi M."/>
            <person name="Narita T."/>
            <person name="Ohishi K."/>
            <person name="Haga S."/>
            <person name="Ohta F."/>
            <person name="Nomoto H."/>
            <person name="Nogata K."/>
            <person name="Morishita T."/>
            <person name="Endo T."/>
            <person name="Shin-I T."/>
            <person name="Takeda H."/>
            <person name="Morishita S."/>
            <person name="Kohara Y."/>
        </authorList>
    </citation>
    <scope>NUCLEOTIDE SEQUENCE [LARGE SCALE GENOMIC DNA]</scope>
    <source>
        <strain>Hd-rR</strain>
    </source>
</reference>
<reference evidence="2 3" key="2">
    <citation type="submission" date="2017-04" db="EMBL/GenBank/DDBJ databases">
        <title>CpG methylation of centromeres and impact of large insertions on vertebrate speciation.</title>
        <authorList>
            <person name="Ichikawa K."/>
            <person name="Yoshimura J."/>
            <person name="Morishita S."/>
        </authorList>
    </citation>
    <scope>NUCLEOTIDE SEQUENCE</scope>
    <source>
        <strain evidence="2 3">HSOK</strain>
    </source>
</reference>
<dbReference type="Ensembl" id="ENSORLT00015003759.1">
    <property type="protein sequence ID" value="ENSORLP00015026086.1"/>
    <property type="gene ID" value="ENSORLG00015007549.1"/>
</dbReference>
<proteinExistence type="predicted"/>
<feature type="domain" description="PARP4 MVP-ID C-terminal" evidence="1">
    <location>
        <begin position="6"/>
        <end position="140"/>
    </location>
</feature>
<dbReference type="Proteomes" id="UP000265200">
    <property type="component" value="Chromosome 21"/>
</dbReference>
<protein>
    <recommendedName>
        <fullName evidence="1">PARP4 MVP-ID C-terminal domain-containing protein</fullName>
    </recommendedName>
</protein>
<name>A0A3P9J1P8_ORYLA</name>
<reference evidence="2" key="3">
    <citation type="submission" date="2025-08" db="UniProtKB">
        <authorList>
            <consortium name="Ensembl"/>
        </authorList>
    </citation>
    <scope>IDENTIFICATION</scope>
    <source>
        <strain evidence="2">HSOK</strain>
    </source>
</reference>
<dbReference type="InterPro" id="IPR031273">
    <property type="entry name" value="PARP4"/>
</dbReference>
<organism evidence="2 3">
    <name type="scientific">Oryzias latipes</name>
    <name type="common">Japanese rice fish</name>
    <name type="synonym">Japanese killifish</name>
    <dbReference type="NCBI Taxonomy" id="8090"/>
    <lineage>
        <taxon>Eukaryota</taxon>
        <taxon>Metazoa</taxon>
        <taxon>Chordata</taxon>
        <taxon>Craniata</taxon>
        <taxon>Vertebrata</taxon>
        <taxon>Euteleostomi</taxon>
        <taxon>Actinopterygii</taxon>
        <taxon>Neopterygii</taxon>
        <taxon>Teleostei</taxon>
        <taxon>Neoteleostei</taxon>
        <taxon>Acanthomorphata</taxon>
        <taxon>Ovalentaria</taxon>
        <taxon>Atherinomorphae</taxon>
        <taxon>Beloniformes</taxon>
        <taxon>Adrianichthyidae</taxon>
        <taxon>Oryziinae</taxon>
        <taxon>Oryzias</taxon>
    </lineage>
</organism>
<dbReference type="InterPro" id="IPR058904">
    <property type="entry name" value="PARP4_MVP-ID"/>
</dbReference>